<protein>
    <submittedName>
        <fullName evidence="2">Uncharacterized protein</fullName>
    </submittedName>
</protein>
<accession>A0A9E4KCA3</accession>
<dbReference type="EMBL" id="JAEPCM010000262">
    <property type="protein sequence ID" value="MCG7946241.1"/>
    <property type="molecule type" value="Genomic_DNA"/>
</dbReference>
<proteinExistence type="predicted"/>
<dbReference type="SUPFAM" id="SSF56349">
    <property type="entry name" value="DNA breaking-rejoining enzymes"/>
    <property type="match status" value="1"/>
</dbReference>
<evidence type="ECO:0000313" key="3">
    <source>
        <dbReference type="Proteomes" id="UP000886667"/>
    </source>
</evidence>
<dbReference type="GO" id="GO:0003677">
    <property type="term" value="F:DNA binding"/>
    <property type="evidence" value="ECO:0007669"/>
    <property type="project" value="InterPro"/>
</dbReference>
<dbReference type="GO" id="GO:0006310">
    <property type="term" value="P:DNA recombination"/>
    <property type="evidence" value="ECO:0007669"/>
    <property type="project" value="UniProtKB-KW"/>
</dbReference>
<dbReference type="InterPro" id="IPR011010">
    <property type="entry name" value="DNA_brk_join_enz"/>
</dbReference>
<dbReference type="InterPro" id="IPR013762">
    <property type="entry name" value="Integrase-like_cat_sf"/>
</dbReference>
<evidence type="ECO:0000256" key="1">
    <source>
        <dbReference type="ARBA" id="ARBA00023172"/>
    </source>
</evidence>
<reference evidence="2" key="1">
    <citation type="journal article" date="2021" name="Proc. Natl. Acad. Sci. U.S.A.">
        <title>Global biogeography of chemosynthetic symbionts reveals both localized and globally distributed symbiont groups. .</title>
        <authorList>
            <person name="Osvatic J.T."/>
            <person name="Wilkins L.G.E."/>
            <person name="Leibrecht L."/>
            <person name="Leray M."/>
            <person name="Zauner S."/>
            <person name="Polzin J."/>
            <person name="Camacho Y."/>
            <person name="Gros O."/>
            <person name="van Gils J.A."/>
            <person name="Eisen J.A."/>
            <person name="Petersen J.M."/>
            <person name="Yuen B."/>
        </authorList>
    </citation>
    <scope>NUCLEOTIDE SEQUENCE</scope>
    <source>
        <strain evidence="2">MAGclacostrist064TRANS</strain>
    </source>
</reference>
<dbReference type="Proteomes" id="UP000886667">
    <property type="component" value="Unassembled WGS sequence"/>
</dbReference>
<dbReference type="Gene3D" id="1.10.443.10">
    <property type="entry name" value="Intergrase catalytic core"/>
    <property type="match status" value="1"/>
</dbReference>
<organism evidence="2 3">
    <name type="scientific">Candidatus Thiodiazotropha taylori</name>
    <dbReference type="NCBI Taxonomy" id="2792791"/>
    <lineage>
        <taxon>Bacteria</taxon>
        <taxon>Pseudomonadati</taxon>
        <taxon>Pseudomonadota</taxon>
        <taxon>Gammaproteobacteria</taxon>
        <taxon>Chromatiales</taxon>
        <taxon>Sedimenticolaceae</taxon>
        <taxon>Candidatus Thiodiazotropha</taxon>
    </lineage>
</organism>
<name>A0A9E4KCA3_9GAMM</name>
<sequence>MLSRNWSREAFEGFCSELVNRVGAKLAALRLERYALFFAKLDAACANPTELSADLLIGLFGNEGLRRQAVPYGYLLRTGLAPQETEVRRELMIEESRQQSILNRAQGHWYLDLLNRYQRHLSEISGRYQDRGWNDEKRRFGPRTITANLRASELFLGHLETIHGVDEIQRIDQVHLNRFILDNPGYRESIRAFVRFLNRKVKLFRKVRVETVTRALPEGLFLERTRYQDLLGNWLRAGKKDRKEALIGLFMLLYAQSIKKVVRLRVSDMLKGIDGTYRISFGRAEIALDKRVSELLERYLKERRALATMEDDWENAYLFPGRRYGGHLSEAAISNQLKKRELSAEQLFASALYYAYLSGMRHPKVLVRAFGITDYTAIKYLNLINPRLTAETNMRTVRNG</sequence>
<dbReference type="AlphaFoldDB" id="A0A9E4KCA3"/>
<gene>
    <name evidence="2" type="ORF">JAZ07_07830</name>
</gene>
<evidence type="ECO:0000313" key="2">
    <source>
        <dbReference type="EMBL" id="MCG7946241.1"/>
    </source>
</evidence>
<comment type="caution">
    <text evidence="2">The sequence shown here is derived from an EMBL/GenBank/DDBJ whole genome shotgun (WGS) entry which is preliminary data.</text>
</comment>
<keyword evidence="1" id="KW-0233">DNA recombination</keyword>
<dbReference type="GO" id="GO:0015074">
    <property type="term" value="P:DNA integration"/>
    <property type="evidence" value="ECO:0007669"/>
    <property type="project" value="InterPro"/>
</dbReference>